<organism evidence="1 2">
    <name type="scientific">Streblomastix strix</name>
    <dbReference type="NCBI Taxonomy" id="222440"/>
    <lineage>
        <taxon>Eukaryota</taxon>
        <taxon>Metamonada</taxon>
        <taxon>Preaxostyla</taxon>
        <taxon>Oxymonadida</taxon>
        <taxon>Streblomastigidae</taxon>
        <taxon>Streblomastix</taxon>
    </lineage>
</organism>
<proteinExistence type="predicted"/>
<gene>
    <name evidence="1" type="ORF">EZS28_042647</name>
</gene>
<evidence type="ECO:0000313" key="1">
    <source>
        <dbReference type="EMBL" id="KAA6361826.1"/>
    </source>
</evidence>
<dbReference type="EMBL" id="SNRW01025012">
    <property type="protein sequence ID" value="KAA6361826.1"/>
    <property type="molecule type" value="Genomic_DNA"/>
</dbReference>
<dbReference type="Proteomes" id="UP000324800">
    <property type="component" value="Unassembled WGS sequence"/>
</dbReference>
<name>A0A5J4TTF5_9EUKA</name>
<reference evidence="1 2" key="1">
    <citation type="submission" date="2019-03" db="EMBL/GenBank/DDBJ databases">
        <title>Single cell metagenomics reveals metabolic interactions within the superorganism composed of flagellate Streblomastix strix and complex community of Bacteroidetes bacteria on its surface.</title>
        <authorList>
            <person name="Treitli S.C."/>
            <person name="Kolisko M."/>
            <person name="Husnik F."/>
            <person name="Keeling P."/>
            <person name="Hampl V."/>
        </authorList>
    </citation>
    <scope>NUCLEOTIDE SEQUENCE [LARGE SCALE GENOMIC DNA]</scope>
    <source>
        <strain evidence="1">ST1C</strain>
    </source>
</reference>
<comment type="caution">
    <text evidence="1">The sequence shown here is derived from an EMBL/GenBank/DDBJ whole genome shotgun (WGS) entry which is preliminary data.</text>
</comment>
<accession>A0A5J4TTF5</accession>
<sequence length="272" mass="29831">MKECKTTKSGLSSTILTLESGGVILHSEKSQTRCNFNSTPINPTLLQNTPFESLWLRQKEFGVERSGLIVAYGRTIPSIKADGIQFIGCDALDEQILVLKGQGENESLLIQKNISQTLFVLQNSQLKTSYLSAELWGAEAALIRSQGNGMSIIDGLRVIGVKQERIVVHYSVFEVIRGELKNINKEQRMSSIMMNVGHLKLRDGTFLGEAYTSIGSAIRAQPTGPSTIDVEGVLFKGQGYGQGTNGGAVYVDMRTFDVQMSFKRCIFIGNKA</sequence>
<feature type="non-terminal residue" evidence="1">
    <location>
        <position position="272"/>
    </location>
</feature>
<evidence type="ECO:0000313" key="2">
    <source>
        <dbReference type="Proteomes" id="UP000324800"/>
    </source>
</evidence>
<protein>
    <submittedName>
        <fullName evidence="1">Uncharacterized protein</fullName>
    </submittedName>
</protein>
<dbReference type="AlphaFoldDB" id="A0A5J4TTF5"/>